<dbReference type="EMBL" id="BPLQ01005058">
    <property type="protein sequence ID" value="GIY12510.1"/>
    <property type="molecule type" value="Genomic_DNA"/>
</dbReference>
<reference evidence="1 2" key="1">
    <citation type="submission" date="2021-06" db="EMBL/GenBank/DDBJ databases">
        <title>Caerostris darwini draft genome.</title>
        <authorList>
            <person name="Kono N."/>
            <person name="Arakawa K."/>
        </authorList>
    </citation>
    <scope>NUCLEOTIDE SEQUENCE [LARGE SCALE GENOMIC DNA]</scope>
</reference>
<evidence type="ECO:0000313" key="1">
    <source>
        <dbReference type="EMBL" id="GIY12510.1"/>
    </source>
</evidence>
<proteinExistence type="predicted"/>
<organism evidence="1 2">
    <name type="scientific">Caerostris darwini</name>
    <dbReference type="NCBI Taxonomy" id="1538125"/>
    <lineage>
        <taxon>Eukaryota</taxon>
        <taxon>Metazoa</taxon>
        <taxon>Ecdysozoa</taxon>
        <taxon>Arthropoda</taxon>
        <taxon>Chelicerata</taxon>
        <taxon>Arachnida</taxon>
        <taxon>Araneae</taxon>
        <taxon>Araneomorphae</taxon>
        <taxon>Entelegynae</taxon>
        <taxon>Araneoidea</taxon>
        <taxon>Araneidae</taxon>
        <taxon>Caerostris</taxon>
    </lineage>
</organism>
<accession>A0AAV4QSQ1</accession>
<comment type="caution">
    <text evidence="1">The sequence shown here is derived from an EMBL/GenBank/DDBJ whole genome shotgun (WGS) entry which is preliminary data.</text>
</comment>
<name>A0AAV4QSQ1_9ARAC</name>
<dbReference type="Proteomes" id="UP001054837">
    <property type="component" value="Unassembled WGS sequence"/>
</dbReference>
<dbReference type="AlphaFoldDB" id="A0AAV4QSQ1"/>
<sequence>MPPLLSLRRQFFCRGSAFYESAISSFPAVCKLPSPLTTLHISSATITTSSATVDNNEVNNKNSHATEWSVKTYNKSPLSTPLSSVIALPLRPPVDDQPTPDLTPTTLKSLPWSLGRRILSINREEIRFDVRRSSHS</sequence>
<gene>
    <name evidence="1" type="ORF">CDAR_189561</name>
</gene>
<evidence type="ECO:0000313" key="2">
    <source>
        <dbReference type="Proteomes" id="UP001054837"/>
    </source>
</evidence>
<keyword evidence="2" id="KW-1185">Reference proteome</keyword>
<protein>
    <submittedName>
        <fullName evidence="1">Uncharacterized protein</fullName>
    </submittedName>
</protein>